<evidence type="ECO:0000259" key="1">
    <source>
        <dbReference type="SMART" id="SM00062"/>
    </source>
</evidence>
<gene>
    <name evidence="2" type="ORF">NLK58_12215</name>
</gene>
<dbReference type="EMBL" id="CP101118">
    <property type="protein sequence ID" value="WZF87125.1"/>
    <property type="molecule type" value="Genomic_DNA"/>
</dbReference>
<dbReference type="Gene3D" id="3.40.190.10">
    <property type="entry name" value="Periplasmic binding protein-like II"/>
    <property type="match status" value="2"/>
</dbReference>
<evidence type="ECO:0000313" key="2">
    <source>
        <dbReference type="EMBL" id="WZF87125.1"/>
    </source>
</evidence>
<dbReference type="Pfam" id="PF00497">
    <property type="entry name" value="SBP_bac_3"/>
    <property type="match status" value="1"/>
</dbReference>
<proteinExistence type="predicted"/>
<dbReference type="InterPro" id="IPR001638">
    <property type="entry name" value="Solute-binding_3/MltF_N"/>
</dbReference>
<name>A0ABZ2VXS2_9GAMM</name>
<dbReference type="Proteomes" id="UP001475781">
    <property type="component" value="Chromosome"/>
</dbReference>
<evidence type="ECO:0000313" key="3">
    <source>
        <dbReference type="Proteomes" id="UP001475781"/>
    </source>
</evidence>
<dbReference type="SUPFAM" id="SSF53850">
    <property type="entry name" value="Periplasmic binding protein-like II"/>
    <property type="match status" value="1"/>
</dbReference>
<organism evidence="2 3">
    <name type="scientific">Marinobacter metalliresistant</name>
    <dbReference type="NCBI Taxonomy" id="2961995"/>
    <lineage>
        <taxon>Bacteria</taxon>
        <taxon>Pseudomonadati</taxon>
        <taxon>Pseudomonadota</taxon>
        <taxon>Gammaproteobacteria</taxon>
        <taxon>Pseudomonadales</taxon>
        <taxon>Marinobacteraceae</taxon>
        <taxon>Marinobacter</taxon>
    </lineage>
</organism>
<keyword evidence="3" id="KW-1185">Reference proteome</keyword>
<protein>
    <submittedName>
        <fullName evidence="2">Transporter substrate-binding domain-containing protein</fullName>
    </submittedName>
</protein>
<dbReference type="SMART" id="SM00062">
    <property type="entry name" value="PBPb"/>
    <property type="match status" value="1"/>
</dbReference>
<reference evidence="2 3" key="1">
    <citation type="submission" date="2022-07" db="EMBL/GenBank/DDBJ databases">
        <title>A copper resistant bacterium isolated from sediment samples of deep sea hydrothermal areas.</title>
        <authorList>
            <person name="Zeng X."/>
        </authorList>
    </citation>
    <scope>NUCLEOTIDE SEQUENCE [LARGE SCALE GENOMIC DNA]</scope>
    <source>
        <strain evidence="3">CuT 6</strain>
    </source>
</reference>
<dbReference type="RefSeq" id="WP_341580858.1">
    <property type="nucleotide sequence ID" value="NZ_CP101118.1"/>
</dbReference>
<accession>A0ABZ2VXS2</accession>
<feature type="domain" description="Solute-binding protein family 3/N-terminal" evidence="1">
    <location>
        <begin position="13"/>
        <end position="246"/>
    </location>
</feature>
<sequence length="257" mass="29117">MLAWSPISVAETEITVGVYHFPPVASVGPDGKPTGLLGDLLEELEQTHEDISFRVVHTSPKRRFLDFDAKLYDVMIFECPDWGWRDKKEVSISRPILAEEDFYVALRKPGRDLSFFDGLPNHSIVVISGYHYGFAGYETDSSVLEQKFRIEFSDSHSRNLKLIKADRPSVAEVAVISRSYLQMHLAKHPEDRDTLLISDKPDQRYQFGIIARKDGTASADEILKLLSPLIKNGRYQRLVEKWGLRLPADFPTGAEAP</sequence>